<comment type="function">
    <text evidence="6 7">Associates with the EF-Tu.GDP complex and induces the exchange of GDP to GTP. It remains bound to the aminoacyl-tRNA.EF-Tu.GTP complex up to the GTP hydrolysis stage on the ribosome.</text>
</comment>
<dbReference type="InterPro" id="IPR036402">
    <property type="entry name" value="EF-Ts_dimer_sf"/>
</dbReference>
<feature type="region of interest" description="Involved in Mg(2+) ion dislocation from EF-Tu" evidence="6">
    <location>
        <begin position="81"/>
        <end position="84"/>
    </location>
</feature>
<dbReference type="Gene3D" id="1.10.286.20">
    <property type="match status" value="1"/>
</dbReference>
<dbReference type="Pfam" id="PF00889">
    <property type="entry name" value="EF_TS"/>
    <property type="match status" value="1"/>
</dbReference>
<evidence type="ECO:0000256" key="7">
    <source>
        <dbReference type="RuleBase" id="RU000642"/>
    </source>
</evidence>
<dbReference type="GO" id="GO:0003746">
    <property type="term" value="F:translation elongation factor activity"/>
    <property type="evidence" value="ECO:0007669"/>
    <property type="project" value="UniProtKB-UniRule"/>
</dbReference>
<evidence type="ECO:0000259" key="9">
    <source>
        <dbReference type="Pfam" id="PF00889"/>
    </source>
</evidence>
<dbReference type="Gene3D" id="1.10.8.10">
    <property type="entry name" value="DNA helicase RuvA subunit, C-terminal domain"/>
    <property type="match status" value="1"/>
</dbReference>
<dbReference type="SUPFAM" id="SSF54713">
    <property type="entry name" value="Elongation factor Ts (EF-Ts), dimerisation domain"/>
    <property type="match status" value="2"/>
</dbReference>
<evidence type="ECO:0000256" key="5">
    <source>
        <dbReference type="ARBA" id="ARBA00022917"/>
    </source>
</evidence>
<evidence type="ECO:0000256" key="3">
    <source>
        <dbReference type="ARBA" id="ARBA00022490"/>
    </source>
</evidence>
<organism evidence="10 11">
    <name type="scientific">Plasticicumulans acidivorans</name>
    <dbReference type="NCBI Taxonomy" id="886464"/>
    <lineage>
        <taxon>Bacteria</taxon>
        <taxon>Pseudomonadati</taxon>
        <taxon>Pseudomonadota</taxon>
        <taxon>Gammaproteobacteria</taxon>
        <taxon>Candidatus Competibacteraceae</taxon>
        <taxon>Plasticicumulans</taxon>
    </lineage>
</organism>
<evidence type="ECO:0000256" key="2">
    <source>
        <dbReference type="ARBA" id="ARBA00016956"/>
    </source>
</evidence>
<evidence type="ECO:0000256" key="4">
    <source>
        <dbReference type="ARBA" id="ARBA00022768"/>
    </source>
</evidence>
<keyword evidence="5 6" id="KW-0648">Protein biosynthesis</keyword>
<protein>
    <recommendedName>
        <fullName evidence="2 6">Elongation factor Ts</fullName>
        <shortName evidence="6">EF-Ts</shortName>
    </recommendedName>
</protein>
<reference evidence="10 11" key="1">
    <citation type="submission" date="2018-05" db="EMBL/GenBank/DDBJ databases">
        <title>Genomic Encyclopedia of Type Strains, Phase IV (KMG-IV): sequencing the most valuable type-strain genomes for metagenomic binning, comparative biology and taxonomic classification.</title>
        <authorList>
            <person name="Goeker M."/>
        </authorList>
    </citation>
    <scope>NUCLEOTIDE SEQUENCE [LARGE SCALE GENOMIC DNA]</scope>
    <source>
        <strain evidence="10 11">DSM 23606</strain>
    </source>
</reference>
<gene>
    <name evidence="6" type="primary">tsf</name>
    <name evidence="10" type="ORF">C7443_103454</name>
</gene>
<comment type="similarity">
    <text evidence="1 6 7">Belongs to the EF-Ts family.</text>
</comment>
<comment type="caution">
    <text evidence="10">The sequence shown here is derived from an EMBL/GenBank/DDBJ whole genome shotgun (WGS) entry which is preliminary data.</text>
</comment>
<dbReference type="PANTHER" id="PTHR11741:SF0">
    <property type="entry name" value="ELONGATION FACTOR TS, MITOCHONDRIAL"/>
    <property type="match status" value="1"/>
</dbReference>
<dbReference type="OrthoDB" id="9808348at2"/>
<dbReference type="Gene3D" id="3.30.479.20">
    <property type="entry name" value="Elongation factor Ts, dimerisation domain"/>
    <property type="match status" value="2"/>
</dbReference>
<dbReference type="PROSITE" id="PS01126">
    <property type="entry name" value="EF_TS_1"/>
    <property type="match status" value="1"/>
</dbReference>
<sequence length="295" mass="31420">MAITAAQVKELRERTGSGMMECKKALTETDGDIDAAVELMRKQGLAKADKKAGRTAAEGTLVVRQSADGAVLALVEVNCETDFVAKGDDFNAFAGAVADCVLAQDPADLDALLAAPLADGKSVDDVRRELVAKIGENIAVRRFVRFATEGGVLAAYLHGTRIGVLVELNGGDEELARDVAMHIAASRPLCVSPEQVPADVVDKEREIAMAQAVNEGKPADIAAKMVEGRVRKYLNENTLLGQVFVKDPEGKQTVEKLLKSKGASVVGFQRLELGEGIEKKSENFAEEVMAQVRAS</sequence>
<dbReference type="InterPro" id="IPR001816">
    <property type="entry name" value="Transl_elong_EFTs/EF1B"/>
</dbReference>
<dbReference type="EMBL" id="QGTJ01000003">
    <property type="protein sequence ID" value="PWV63523.1"/>
    <property type="molecule type" value="Genomic_DNA"/>
</dbReference>
<evidence type="ECO:0000256" key="6">
    <source>
        <dbReference type="HAMAP-Rule" id="MF_00050"/>
    </source>
</evidence>
<evidence type="ECO:0000256" key="8">
    <source>
        <dbReference type="RuleBase" id="RU000643"/>
    </source>
</evidence>
<keyword evidence="3 6" id="KW-0963">Cytoplasm</keyword>
<dbReference type="InterPro" id="IPR018101">
    <property type="entry name" value="Transl_elong_Ts_CS"/>
</dbReference>
<accession>A0A317N2G5</accession>
<dbReference type="GO" id="GO:0005737">
    <property type="term" value="C:cytoplasm"/>
    <property type="evidence" value="ECO:0007669"/>
    <property type="project" value="UniProtKB-SubCell"/>
</dbReference>
<dbReference type="PANTHER" id="PTHR11741">
    <property type="entry name" value="ELONGATION FACTOR TS"/>
    <property type="match status" value="1"/>
</dbReference>
<dbReference type="SUPFAM" id="SSF46934">
    <property type="entry name" value="UBA-like"/>
    <property type="match status" value="1"/>
</dbReference>
<comment type="subcellular location">
    <subcellularLocation>
        <location evidence="6 8">Cytoplasm</location>
    </subcellularLocation>
</comment>
<dbReference type="CDD" id="cd14275">
    <property type="entry name" value="UBA_EF-Ts"/>
    <property type="match status" value="1"/>
</dbReference>
<keyword evidence="4 6" id="KW-0251">Elongation factor</keyword>
<evidence type="ECO:0000313" key="11">
    <source>
        <dbReference type="Proteomes" id="UP000246569"/>
    </source>
</evidence>
<dbReference type="InterPro" id="IPR009060">
    <property type="entry name" value="UBA-like_sf"/>
</dbReference>
<dbReference type="HAMAP" id="MF_00050">
    <property type="entry name" value="EF_Ts"/>
    <property type="match status" value="1"/>
</dbReference>
<dbReference type="NCBIfam" id="TIGR00116">
    <property type="entry name" value="tsf"/>
    <property type="match status" value="1"/>
</dbReference>
<dbReference type="RefSeq" id="WP_110017997.1">
    <property type="nucleotide sequence ID" value="NZ_QGTJ01000003.1"/>
</dbReference>
<proteinExistence type="inferred from homology"/>
<keyword evidence="11" id="KW-1185">Reference proteome</keyword>
<dbReference type="FunFam" id="1.10.286.20:FF:000001">
    <property type="entry name" value="Elongation factor Ts"/>
    <property type="match status" value="1"/>
</dbReference>
<evidence type="ECO:0000313" key="10">
    <source>
        <dbReference type="EMBL" id="PWV63523.1"/>
    </source>
</evidence>
<dbReference type="InterPro" id="IPR014039">
    <property type="entry name" value="Transl_elong_EFTs/EF1B_dimer"/>
</dbReference>
<dbReference type="PROSITE" id="PS01127">
    <property type="entry name" value="EF_TS_2"/>
    <property type="match status" value="1"/>
</dbReference>
<feature type="domain" description="Translation elongation factor EFTs/EF1B dimerisation" evidence="9">
    <location>
        <begin position="73"/>
        <end position="275"/>
    </location>
</feature>
<dbReference type="Proteomes" id="UP000246569">
    <property type="component" value="Unassembled WGS sequence"/>
</dbReference>
<evidence type="ECO:0000256" key="1">
    <source>
        <dbReference type="ARBA" id="ARBA00005532"/>
    </source>
</evidence>
<dbReference type="FunFam" id="1.10.8.10:FF:000001">
    <property type="entry name" value="Elongation factor Ts"/>
    <property type="match status" value="1"/>
</dbReference>
<name>A0A317N2G5_9GAMM</name>
<dbReference type="AlphaFoldDB" id="A0A317N2G5"/>